<reference evidence="6 7" key="1">
    <citation type="journal article" date="2024" name="IMA Fungus">
        <title>IMA Genome - F19 : A genome assembly and annotation guide to empower mycologists, including annotated draft genome sequences of Ceratocystis pirilliformis, Diaporthe australafricana, Fusarium ophioides, Paecilomyces lecythidis, and Sporothrix stenoceras.</title>
        <authorList>
            <person name="Aylward J."/>
            <person name="Wilson A.M."/>
            <person name="Visagie C.M."/>
            <person name="Spraker J."/>
            <person name="Barnes I."/>
            <person name="Buitendag C."/>
            <person name="Ceriani C."/>
            <person name="Del Mar Angel L."/>
            <person name="du Plessis D."/>
            <person name="Fuchs T."/>
            <person name="Gasser K."/>
            <person name="Kramer D."/>
            <person name="Li W."/>
            <person name="Munsamy K."/>
            <person name="Piso A."/>
            <person name="Price J.L."/>
            <person name="Sonnekus B."/>
            <person name="Thomas C."/>
            <person name="van der Nest A."/>
            <person name="van Dijk A."/>
            <person name="van Heerden A."/>
            <person name="van Vuuren N."/>
            <person name="Yilmaz N."/>
            <person name="Duong T.A."/>
            <person name="van der Merwe N.A."/>
            <person name="Wingfield M.J."/>
            <person name="Wingfield B.D."/>
        </authorList>
    </citation>
    <scope>NUCLEOTIDE SEQUENCE [LARGE SCALE GENOMIC DNA]</scope>
    <source>
        <strain evidence="6 7">CMW 18300</strain>
    </source>
</reference>
<dbReference type="PROSITE" id="PS51409">
    <property type="entry name" value="ARGINASE_2"/>
    <property type="match status" value="1"/>
</dbReference>
<evidence type="ECO:0000256" key="1">
    <source>
        <dbReference type="ARBA" id="ARBA00022723"/>
    </source>
</evidence>
<protein>
    <submittedName>
        <fullName evidence="6">Uncharacterized protein</fullName>
    </submittedName>
</protein>
<comment type="similarity">
    <text evidence="3 4">Belongs to the arginase family.</text>
</comment>
<feature type="signal peptide" evidence="5">
    <location>
        <begin position="1"/>
        <end position="25"/>
    </location>
</feature>
<evidence type="ECO:0000256" key="3">
    <source>
        <dbReference type="PROSITE-ProRule" id="PRU00742"/>
    </source>
</evidence>
<keyword evidence="1" id="KW-0479">Metal-binding</keyword>
<keyword evidence="2 4" id="KW-0378">Hydrolase</keyword>
<dbReference type="EMBL" id="JAWRVE010000113">
    <property type="protein sequence ID" value="KAL1857464.1"/>
    <property type="molecule type" value="Genomic_DNA"/>
</dbReference>
<organism evidence="6 7">
    <name type="scientific">Diaporthe australafricana</name>
    <dbReference type="NCBI Taxonomy" id="127596"/>
    <lineage>
        <taxon>Eukaryota</taxon>
        <taxon>Fungi</taxon>
        <taxon>Dikarya</taxon>
        <taxon>Ascomycota</taxon>
        <taxon>Pezizomycotina</taxon>
        <taxon>Sordariomycetes</taxon>
        <taxon>Sordariomycetidae</taxon>
        <taxon>Diaporthales</taxon>
        <taxon>Diaporthaceae</taxon>
        <taxon>Diaporthe</taxon>
    </lineage>
</organism>
<dbReference type="PROSITE" id="PS01053">
    <property type="entry name" value="ARGINASE_1"/>
    <property type="match status" value="1"/>
</dbReference>
<dbReference type="InterPro" id="IPR023696">
    <property type="entry name" value="Ureohydrolase_dom_sf"/>
</dbReference>
<evidence type="ECO:0000256" key="2">
    <source>
        <dbReference type="ARBA" id="ARBA00022801"/>
    </source>
</evidence>
<dbReference type="PANTHER" id="PTHR11358">
    <property type="entry name" value="ARGINASE/AGMATINASE"/>
    <property type="match status" value="1"/>
</dbReference>
<dbReference type="PRINTS" id="PR00116">
    <property type="entry name" value="ARGINASE"/>
</dbReference>
<gene>
    <name evidence="6" type="ORF">Daus18300_010328</name>
</gene>
<keyword evidence="7" id="KW-1185">Reference proteome</keyword>
<feature type="chain" id="PRO_5045595423" evidence="5">
    <location>
        <begin position="26"/>
        <end position="416"/>
    </location>
</feature>
<name>A0ABR3WAN0_9PEZI</name>
<proteinExistence type="inferred from homology"/>
<accession>A0ABR3WAN0</accession>
<evidence type="ECO:0000313" key="6">
    <source>
        <dbReference type="EMBL" id="KAL1857464.1"/>
    </source>
</evidence>
<sequence length="416" mass="43971">MSPATTIWTLTRIIALLGASAPASAWQLPRNDLPAEALGYPHRGVGQQQQQHPLAWAPVHDDDVDIVTGSQFHGLKTFGNLPYVNAFSDEEAQRQDAKYDIAILGAPFDTGTTGRPGARFGPQGIRTGSQRIFPGGTSIYTGQAPLQSWARIVDTGDVQATWLDNTVALRQLDKAHRVISGRPAANASFASSTPRILTLGGDHTTTLSALRSAHGRWGDVSVVHFDSHIDTWDPAVLGGGLSEYAGVNHGTFLHIAHEEGLIRNTSVHAGIRAPVIRPKGDLRNDARCGFDIITARAIDKVGADGVVAQIKDRVGGSNVYISVDIDVLDPAYAPATGTAEPGGWTTRELLTILDGLTGLNVIGADVVEVAPVYDNAGETTVLAAAEVSLSLLTLMVDQPVQSIADKEAAKKVGNVS</sequence>
<dbReference type="Gene3D" id="3.40.800.10">
    <property type="entry name" value="Ureohydrolase domain"/>
    <property type="match status" value="1"/>
</dbReference>
<dbReference type="SUPFAM" id="SSF52768">
    <property type="entry name" value="Arginase/deacetylase"/>
    <property type="match status" value="1"/>
</dbReference>
<dbReference type="CDD" id="cd11592">
    <property type="entry name" value="Agmatinase_PAH"/>
    <property type="match status" value="1"/>
</dbReference>
<dbReference type="Pfam" id="PF00491">
    <property type="entry name" value="Arginase"/>
    <property type="match status" value="1"/>
</dbReference>
<evidence type="ECO:0000313" key="7">
    <source>
        <dbReference type="Proteomes" id="UP001583177"/>
    </source>
</evidence>
<comment type="caution">
    <text evidence="6">The sequence shown here is derived from an EMBL/GenBank/DDBJ whole genome shotgun (WGS) entry which is preliminary data.</text>
</comment>
<dbReference type="InterPro" id="IPR006035">
    <property type="entry name" value="Ureohydrolase"/>
</dbReference>
<evidence type="ECO:0000256" key="5">
    <source>
        <dbReference type="SAM" id="SignalP"/>
    </source>
</evidence>
<dbReference type="Proteomes" id="UP001583177">
    <property type="component" value="Unassembled WGS sequence"/>
</dbReference>
<evidence type="ECO:0000256" key="4">
    <source>
        <dbReference type="RuleBase" id="RU003684"/>
    </source>
</evidence>
<keyword evidence="5" id="KW-0732">Signal</keyword>
<dbReference type="InterPro" id="IPR020855">
    <property type="entry name" value="Ureohydrolase_Mn_BS"/>
</dbReference>
<dbReference type="PANTHER" id="PTHR11358:SF28">
    <property type="entry name" value="HYPOTHETICAL ARGINASE FAMILY PROTEIN (EUROFUNG)"/>
    <property type="match status" value="1"/>
</dbReference>